<reference evidence="1" key="1">
    <citation type="journal article" date="2014" name="Front. Microbiol.">
        <title>High frequency of phylogenetically diverse reductive dehalogenase-homologous genes in deep subseafloor sedimentary metagenomes.</title>
        <authorList>
            <person name="Kawai M."/>
            <person name="Futagami T."/>
            <person name="Toyoda A."/>
            <person name="Takaki Y."/>
            <person name="Nishi S."/>
            <person name="Hori S."/>
            <person name="Arai W."/>
            <person name="Tsubouchi T."/>
            <person name="Morono Y."/>
            <person name="Uchiyama I."/>
            <person name="Ito T."/>
            <person name="Fujiyama A."/>
            <person name="Inagaki F."/>
            <person name="Takami H."/>
        </authorList>
    </citation>
    <scope>NUCLEOTIDE SEQUENCE</scope>
    <source>
        <strain evidence="1">Expedition CK06-06</strain>
    </source>
</reference>
<protein>
    <submittedName>
        <fullName evidence="1">Uncharacterized protein</fullName>
    </submittedName>
</protein>
<organism evidence="1">
    <name type="scientific">marine sediment metagenome</name>
    <dbReference type="NCBI Taxonomy" id="412755"/>
    <lineage>
        <taxon>unclassified sequences</taxon>
        <taxon>metagenomes</taxon>
        <taxon>ecological metagenomes</taxon>
    </lineage>
</organism>
<comment type="caution">
    <text evidence="1">The sequence shown here is derived from an EMBL/GenBank/DDBJ whole genome shotgun (WGS) entry which is preliminary data.</text>
</comment>
<accession>X1ECC5</accession>
<name>X1ECC5_9ZZZZ</name>
<dbReference type="AlphaFoldDB" id="X1ECC5"/>
<dbReference type="EMBL" id="BART01031473">
    <property type="protein sequence ID" value="GAH14794.1"/>
    <property type="molecule type" value="Genomic_DNA"/>
</dbReference>
<gene>
    <name evidence="1" type="ORF">S01H4_54661</name>
</gene>
<evidence type="ECO:0000313" key="1">
    <source>
        <dbReference type="EMBL" id="GAH14794.1"/>
    </source>
</evidence>
<sequence length="202" mass="21384">AIAVSLSIMGLSGFTANSNSEYEVRIFNYGTSGSPVLRITDVNGGTLIEEFNFGETTILAGTTSTSDQKKGVQFTVPQDCIIQSITFYHDDPSVSGDILVAVYDNTADEPINRLAVSAATAMAEVGSAWQTIPLITPVAVSLNDVIWLCWNSDEVITFNYESAKGDLRVTGGTAGFALPDPFGSVGSTADLTYSIYCTAIPN</sequence>
<feature type="non-terminal residue" evidence="1">
    <location>
        <position position="1"/>
    </location>
</feature>
<proteinExistence type="predicted"/>